<dbReference type="Pfam" id="PF01363">
    <property type="entry name" value="FYVE"/>
    <property type="match status" value="1"/>
</dbReference>
<dbReference type="PROSITE" id="PS50178">
    <property type="entry name" value="ZF_FYVE"/>
    <property type="match status" value="1"/>
</dbReference>
<dbReference type="SUPFAM" id="SSF48065">
    <property type="entry name" value="DBL homology domain (DH-domain)"/>
    <property type="match status" value="1"/>
</dbReference>
<feature type="compositionally biased region" description="Polar residues" evidence="9">
    <location>
        <begin position="409"/>
        <end position="425"/>
    </location>
</feature>
<proteinExistence type="predicted"/>
<feature type="region of interest" description="Disordered" evidence="9">
    <location>
        <begin position="321"/>
        <end position="663"/>
    </location>
</feature>
<dbReference type="InterPro" id="IPR013083">
    <property type="entry name" value="Znf_RING/FYVE/PHD"/>
</dbReference>
<sequence length="1736" mass="188114">MRPRVVIQSPCLTFSGSEKFDCESSSEVHLFPSSTGRDCCYDGRGGTIVTWKAAKLDKISVQPLSMSVFSGNGLKRQCVPYMCLSPSQCREIDDVLPASSADQNHSNIPGGANFAAGGVGSGVSGSSVPSSPALGGRPAVPRKPTVPGNKPRPPVPKKPPVTQKPPPPASNHVSTESTTPSSPVTPETAQTKDGGDSVEAQVQYTPESSPREKPSPPKVPPGKPSPTKGPPPPLPKVPPRGTPPGARNQSASRPQRPQRPAPPVPAKKPAVKLQDPADSQENHVQAPQQEKPVVAAPPRSYHQVVVSENSSFVPAVNEVNVSAGGDKPVAGEGKPVAEDKPVAGEGKPVADTKCSGKDDGERTDLPASAVSCSSDREAASVTKPVSPSEDQLQTTGSETCAKLKEVPPSSVSENVKQESGLSSSGDAPVNPAGQCVAELETASPDELKDGAGLTSSNANSSGKVALRSPPPPPVRPKPRKRASLTKQSQVQDFPEQPHSEGEQRPESLSVQCEDLDRSENRQSVGESGKSDCEGASLGAQDNSPQDRLAETVQTTVPSEQNEQQLSESKISSEAAVQGESVHKKEPTSTQDTQCSEDVDSRQSEPVICHSQPSASQEKTDSPDSSPGKRTASQSTPDDDEEQSEKNEHCTETSSDTRLPITLQDVGETCEMLKEIEDLLKERLGGEGSPLASDSPSVGAQSKEDDDFSSPVRPPRPRRASKLKILGLESASVDSSSTESLTSVGLSGKKAPPKPKRKHLPGSVNRSLSDVTGMKNLIDQLTNEEDDEEKPFLPPRQQSLRVTSGPKPPPLPPRNKSMDSPRDGPGASEGEASHVGAGHGSPAPGSGTLGRSRGGRKNMPRPTRKAPPPPTHAPRKPPSATSAQAQTPSSTVSSPSQSSSGGSLEKEHGYRKIANGSSPVSEDINIVVPKTGVVGSLDSPSVVSDESMDHDYHEIPDHLVRDLSARLVKAAAEMGKEESPPPDLPPRIYKSHPSELSLVKDLDPSKNSDENISKSADQETPECKTTDKKSPENSLSEESISHSSRESLRPSSFSGTASGSLLDVAEEKRRPSSSVSMHSGSSHSEAGSAGLEVPTFDQSSGSESENEDDEEKKARKREKKVYYIAEEMVKSEQVFVDVLKLLNVDFRVFISEKTEQAGHSIVPSETLNKILDFLPQLQSFNEMLLKDLTDRIANWEKHKKIADVFVKKGPFLKLYSSYIRNFEHATALLDETCKKHQSFFQAVQKFEMSPRCASLALRHYMLKPIQRIPQYKLLLQDYLKHLTDDSPDYKDTIIALNIVSEVADHANESMRHGDNVQKLLEIQRSLIGQFEVIQPGRVLVKQGELMKLSRKEMQPRMFFLFSDVLLYTTPSTGGYRLNNILPLNGMKVVAPKLDEFKNEFSIISTQRSLTVAASTPDEREAWLTALYNAMDENSERYHTFKSMQQEPKTSLLDKDFVLGHKAPLWVPDARVTMCMLCLAEFSITWRRHHCRACGRIICGNCSENKAPLRYLLYKPARVCDDCYEKLKKEVEESVDDGDAKQEADEAASSVSTPEASGLSLSSLKARFQKIRKSGREKRKSGMLRPSVLKEVHANDEGSDMSGYLWVAKNKKWKRLWFVVKGKVLYTYKASEDMAAIESMPLLGFEITRMTTWYQGAEPDLMFELKHQNTQPLVFKGRSSSSSSEKGATDESASPSSTVVSPHVKSSTDTTTPRLIFRTDSAAATTKWLNVLREASLA</sequence>
<feature type="compositionally biased region" description="Low complexity" evidence="9">
    <location>
        <begin position="728"/>
        <end position="747"/>
    </location>
</feature>
<evidence type="ECO:0008006" key="15">
    <source>
        <dbReference type="Google" id="ProtNLM"/>
    </source>
</evidence>
<dbReference type="Pfam" id="PF00169">
    <property type="entry name" value="PH"/>
    <property type="match status" value="2"/>
</dbReference>
<dbReference type="EMBL" id="JACVVK020000322">
    <property type="protein sequence ID" value="KAK7478589.1"/>
    <property type="molecule type" value="Genomic_DNA"/>
</dbReference>
<dbReference type="PANTHER" id="PTHR12673">
    <property type="entry name" value="FACIOGENITAL DYSPLASIA PROTEIN"/>
    <property type="match status" value="1"/>
</dbReference>
<keyword evidence="5 8" id="KW-0863">Zinc-finger</keyword>
<dbReference type="Gene3D" id="1.20.900.10">
    <property type="entry name" value="Dbl homology (DH) domain"/>
    <property type="match status" value="1"/>
</dbReference>
<dbReference type="CDD" id="cd13389">
    <property type="entry name" value="PH1_FGD5_FGD6"/>
    <property type="match status" value="1"/>
</dbReference>
<evidence type="ECO:0000256" key="7">
    <source>
        <dbReference type="ARBA" id="ARBA00023212"/>
    </source>
</evidence>
<reference evidence="13 14" key="1">
    <citation type="journal article" date="2023" name="Sci. Data">
        <title>Genome assembly of the Korean intertidal mud-creeper Batillaria attramentaria.</title>
        <authorList>
            <person name="Patra A.K."/>
            <person name="Ho P.T."/>
            <person name="Jun S."/>
            <person name="Lee S.J."/>
            <person name="Kim Y."/>
            <person name="Won Y.J."/>
        </authorList>
    </citation>
    <scope>NUCLEOTIDE SEQUENCE [LARGE SCALE GENOMIC DNA]</scope>
    <source>
        <strain evidence="13">Wonlab-2016</strain>
    </source>
</reference>
<evidence type="ECO:0000259" key="11">
    <source>
        <dbReference type="PROSITE" id="PS50010"/>
    </source>
</evidence>
<feature type="region of interest" description="Disordered" evidence="9">
    <location>
        <begin position="683"/>
        <end position="955"/>
    </location>
</feature>
<comment type="caution">
    <text evidence="13">The sequence shown here is derived from an EMBL/GenBank/DDBJ whole genome shotgun (WGS) entry which is preliminary data.</text>
</comment>
<feature type="compositionally biased region" description="Low complexity" evidence="9">
    <location>
        <begin position="124"/>
        <end position="136"/>
    </location>
</feature>
<feature type="compositionally biased region" description="Polar residues" evidence="9">
    <location>
        <begin position="453"/>
        <end position="462"/>
    </location>
</feature>
<feature type="compositionally biased region" description="Basic residues" evidence="9">
    <location>
        <begin position="852"/>
        <end position="863"/>
    </location>
</feature>
<dbReference type="InterPro" id="IPR011993">
    <property type="entry name" value="PH-like_dom_sf"/>
</dbReference>
<dbReference type="SMART" id="SM00325">
    <property type="entry name" value="RhoGEF"/>
    <property type="match status" value="1"/>
</dbReference>
<dbReference type="PROSITE" id="PS50010">
    <property type="entry name" value="DH_2"/>
    <property type="match status" value="1"/>
</dbReference>
<feature type="compositionally biased region" description="Basic and acidic residues" evidence="9">
    <location>
        <begin position="1532"/>
        <end position="1542"/>
    </location>
</feature>
<feature type="compositionally biased region" description="Low complexity" evidence="9">
    <location>
        <begin position="877"/>
        <end position="899"/>
    </location>
</feature>
<evidence type="ECO:0000259" key="10">
    <source>
        <dbReference type="PROSITE" id="PS50003"/>
    </source>
</evidence>
<dbReference type="InterPro" id="IPR035899">
    <property type="entry name" value="DBL_dom_sf"/>
</dbReference>
<feature type="compositionally biased region" description="Basic and acidic residues" evidence="9">
    <location>
        <begin position="1020"/>
        <end position="1030"/>
    </location>
</feature>
<evidence type="ECO:0000256" key="9">
    <source>
        <dbReference type="SAM" id="MobiDB-lite"/>
    </source>
</evidence>
<dbReference type="Proteomes" id="UP001519460">
    <property type="component" value="Unassembled WGS sequence"/>
</dbReference>
<feature type="compositionally biased region" description="Pro residues" evidence="9">
    <location>
        <begin position="150"/>
        <end position="169"/>
    </location>
</feature>
<dbReference type="SMART" id="SM00233">
    <property type="entry name" value="PH"/>
    <property type="match status" value="2"/>
</dbReference>
<evidence type="ECO:0000256" key="6">
    <source>
        <dbReference type="ARBA" id="ARBA00022833"/>
    </source>
</evidence>
<feature type="region of interest" description="Disordered" evidence="9">
    <location>
        <begin position="970"/>
        <end position="1115"/>
    </location>
</feature>
<dbReference type="InterPro" id="IPR011011">
    <property type="entry name" value="Znf_FYVE_PHD"/>
</dbReference>
<feature type="compositionally biased region" description="Basic and acidic residues" evidence="9">
    <location>
        <begin position="1038"/>
        <end position="1047"/>
    </location>
</feature>
<evidence type="ECO:0000256" key="5">
    <source>
        <dbReference type="ARBA" id="ARBA00022771"/>
    </source>
</evidence>
<feature type="compositionally biased region" description="Low complexity" evidence="9">
    <location>
        <begin position="833"/>
        <end position="850"/>
    </location>
</feature>
<feature type="compositionally biased region" description="Basic residues" evidence="9">
    <location>
        <begin position="750"/>
        <end position="759"/>
    </location>
</feature>
<feature type="compositionally biased region" description="Basic and acidic residues" evidence="9">
    <location>
        <begin position="997"/>
        <end position="1011"/>
    </location>
</feature>
<evidence type="ECO:0000313" key="14">
    <source>
        <dbReference type="Proteomes" id="UP001519460"/>
    </source>
</evidence>
<comment type="subcellular location">
    <subcellularLocation>
        <location evidence="1">Cytoplasm</location>
        <location evidence="1">Cytoskeleton</location>
    </subcellularLocation>
</comment>
<dbReference type="CDD" id="cd00160">
    <property type="entry name" value="RhoGEF"/>
    <property type="match status" value="1"/>
</dbReference>
<feature type="compositionally biased region" description="Basic and acidic residues" evidence="9">
    <location>
        <begin position="335"/>
        <end position="364"/>
    </location>
</feature>
<protein>
    <recommendedName>
        <fullName evidence="15">FYVE, RhoGEF and PH domain-containing protein 6</fullName>
    </recommendedName>
</protein>
<feature type="compositionally biased region" description="Basic and acidic residues" evidence="9">
    <location>
        <begin position="495"/>
        <end position="505"/>
    </location>
</feature>
<feature type="compositionally biased region" description="Low complexity" evidence="9">
    <location>
        <begin position="243"/>
        <end position="255"/>
    </location>
</feature>
<dbReference type="SMART" id="SM00064">
    <property type="entry name" value="FYVE"/>
    <property type="match status" value="1"/>
</dbReference>
<feature type="compositionally biased region" description="Low complexity" evidence="9">
    <location>
        <begin position="173"/>
        <end position="188"/>
    </location>
</feature>
<feature type="compositionally biased region" description="Polar residues" evidence="9">
    <location>
        <begin position="539"/>
        <end position="571"/>
    </location>
</feature>
<feature type="domain" description="DH" evidence="11">
    <location>
        <begin position="1119"/>
        <end position="1308"/>
    </location>
</feature>
<feature type="compositionally biased region" description="Basic and acidic residues" evidence="9">
    <location>
        <begin position="946"/>
        <end position="955"/>
    </location>
</feature>
<accession>A0ABD0JV61</accession>
<evidence type="ECO:0000256" key="8">
    <source>
        <dbReference type="PROSITE-ProRule" id="PRU00091"/>
    </source>
</evidence>
<feature type="compositionally biased region" description="Polar residues" evidence="9">
    <location>
        <begin position="277"/>
        <end position="288"/>
    </location>
</feature>
<name>A0ABD0JV61_9CAEN</name>
<keyword evidence="14" id="KW-1185">Reference proteome</keyword>
<organism evidence="13 14">
    <name type="scientific">Batillaria attramentaria</name>
    <dbReference type="NCBI Taxonomy" id="370345"/>
    <lineage>
        <taxon>Eukaryota</taxon>
        <taxon>Metazoa</taxon>
        <taxon>Spiralia</taxon>
        <taxon>Lophotrochozoa</taxon>
        <taxon>Mollusca</taxon>
        <taxon>Gastropoda</taxon>
        <taxon>Caenogastropoda</taxon>
        <taxon>Sorbeoconcha</taxon>
        <taxon>Cerithioidea</taxon>
        <taxon>Batillariidae</taxon>
        <taxon>Batillaria</taxon>
    </lineage>
</organism>
<evidence type="ECO:0000256" key="3">
    <source>
        <dbReference type="ARBA" id="ARBA00022658"/>
    </source>
</evidence>
<dbReference type="Gene3D" id="3.30.40.10">
    <property type="entry name" value="Zinc/RING finger domain, C3HC4 (zinc finger)"/>
    <property type="match status" value="1"/>
</dbReference>
<feature type="region of interest" description="Disordered" evidence="9">
    <location>
        <begin position="120"/>
        <end position="300"/>
    </location>
</feature>
<dbReference type="GO" id="GO:0005085">
    <property type="term" value="F:guanyl-nucleotide exchange factor activity"/>
    <property type="evidence" value="ECO:0007669"/>
    <property type="project" value="UniProtKB-KW"/>
</dbReference>
<dbReference type="InterPro" id="IPR017455">
    <property type="entry name" value="Znf_FYVE-rel"/>
</dbReference>
<feature type="region of interest" description="Disordered" evidence="9">
    <location>
        <begin position="1672"/>
        <end position="1710"/>
    </location>
</feature>
<dbReference type="CDD" id="cd15743">
    <property type="entry name" value="FYVE_FGD6"/>
    <property type="match status" value="1"/>
</dbReference>
<dbReference type="InterPro" id="IPR001849">
    <property type="entry name" value="PH_domain"/>
</dbReference>
<gene>
    <name evidence="13" type="ORF">BaRGS_00030188</name>
</gene>
<dbReference type="PROSITE" id="PS50003">
    <property type="entry name" value="PH_DOMAIN"/>
    <property type="match status" value="2"/>
</dbReference>
<keyword evidence="6" id="KW-0862">Zinc</keyword>
<dbReference type="InterPro" id="IPR051092">
    <property type="entry name" value="FYVE_RhoGEF_PH"/>
</dbReference>
<evidence type="ECO:0000256" key="4">
    <source>
        <dbReference type="ARBA" id="ARBA00022723"/>
    </source>
</evidence>
<dbReference type="GO" id="GO:0005856">
    <property type="term" value="C:cytoskeleton"/>
    <property type="evidence" value="ECO:0007669"/>
    <property type="project" value="UniProtKB-SubCell"/>
</dbReference>
<dbReference type="Gene3D" id="2.30.29.30">
    <property type="entry name" value="Pleckstrin-homology domain (PH domain)/Phosphotyrosine-binding domain (PTB)"/>
    <property type="match status" value="2"/>
</dbReference>
<dbReference type="PANTHER" id="PTHR12673:SF267">
    <property type="entry name" value="PROTEIN CBG10230"/>
    <property type="match status" value="1"/>
</dbReference>
<dbReference type="InterPro" id="IPR000219">
    <property type="entry name" value="DH_dom"/>
</dbReference>
<feature type="region of interest" description="Disordered" evidence="9">
    <location>
        <begin position="1532"/>
        <end position="1556"/>
    </location>
</feature>
<evidence type="ECO:0000256" key="1">
    <source>
        <dbReference type="ARBA" id="ARBA00004245"/>
    </source>
</evidence>
<evidence type="ECO:0000259" key="12">
    <source>
        <dbReference type="PROSITE" id="PS50178"/>
    </source>
</evidence>
<feature type="compositionally biased region" description="Pro residues" evidence="9">
    <location>
        <begin position="257"/>
        <end position="266"/>
    </location>
</feature>
<feature type="domain" description="PH" evidence="10">
    <location>
        <begin position="1596"/>
        <end position="1735"/>
    </location>
</feature>
<feature type="compositionally biased region" description="Polar residues" evidence="9">
    <location>
        <begin position="383"/>
        <end position="398"/>
    </location>
</feature>
<keyword evidence="4" id="KW-0479">Metal-binding</keyword>
<feature type="domain" description="PH" evidence="10">
    <location>
        <begin position="1337"/>
        <end position="1430"/>
    </location>
</feature>
<evidence type="ECO:0000313" key="13">
    <source>
        <dbReference type="EMBL" id="KAK7478589.1"/>
    </source>
</evidence>
<keyword evidence="2" id="KW-0963">Cytoplasm</keyword>
<feature type="domain" description="FYVE-type" evidence="12">
    <location>
        <begin position="1467"/>
        <end position="1526"/>
    </location>
</feature>
<evidence type="ECO:0000256" key="2">
    <source>
        <dbReference type="ARBA" id="ARBA00022490"/>
    </source>
</evidence>
<dbReference type="Pfam" id="PF00621">
    <property type="entry name" value="RhoGEF"/>
    <property type="match status" value="1"/>
</dbReference>
<feature type="compositionally biased region" description="Pro residues" evidence="9">
    <location>
        <begin position="216"/>
        <end position="242"/>
    </location>
</feature>
<feature type="compositionally biased region" description="Low complexity" evidence="9">
    <location>
        <begin position="1071"/>
        <end position="1089"/>
    </location>
</feature>
<dbReference type="GO" id="GO:0008270">
    <property type="term" value="F:zinc ion binding"/>
    <property type="evidence" value="ECO:0007669"/>
    <property type="project" value="UniProtKB-KW"/>
</dbReference>
<feature type="compositionally biased region" description="Polar residues" evidence="9">
    <location>
        <begin position="1689"/>
        <end position="1710"/>
    </location>
</feature>
<feature type="compositionally biased region" description="Polar residues" evidence="9">
    <location>
        <begin position="1547"/>
        <end position="1556"/>
    </location>
</feature>
<dbReference type="SUPFAM" id="SSF57903">
    <property type="entry name" value="FYVE/PHD zinc finger"/>
    <property type="match status" value="1"/>
</dbReference>
<keyword evidence="3" id="KW-0344">Guanine-nucleotide releasing factor</keyword>
<keyword evidence="7" id="KW-0206">Cytoskeleton</keyword>
<dbReference type="SUPFAM" id="SSF50729">
    <property type="entry name" value="PH domain-like"/>
    <property type="match status" value="2"/>
</dbReference>
<dbReference type="InterPro" id="IPR000306">
    <property type="entry name" value="Znf_FYVE"/>
</dbReference>